<evidence type="ECO:0000259" key="13">
    <source>
        <dbReference type="Pfam" id="PF05746"/>
    </source>
</evidence>
<reference evidence="14 15" key="1">
    <citation type="journal article" date="1994" name="Int. J. Syst. Bacteriol.">
        <title>Phylogenetic positions of novel aerobic, bacteriochlorophyll a-containing bacteria and description of Roseococcus thiosulfatophilus gen. nov., sp. nov., Erythromicrobium ramosum gen. nov., sp. nov., and Erythrobacter litoralis sp. nov.</title>
        <authorList>
            <person name="Yurkov V."/>
            <person name="Stackebrandt E."/>
            <person name="Holmes A."/>
            <person name="Fuerst J.A."/>
            <person name="Hugenholtz P."/>
            <person name="Golecki J."/>
            <person name="Gad'on N."/>
            <person name="Gorlenko V.M."/>
            <person name="Kompantseva E.I."/>
            <person name="Drews G."/>
        </authorList>
    </citation>
    <scope>NUCLEOTIDE SEQUENCE [LARGE SCALE GENOMIC DNA]</scope>
    <source>
        <strain evidence="14 15">KR-99</strain>
    </source>
</reference>
<dbReference type="AlphaFoldDB" id="A0A7V8REL9"/>
<dbReference type="Pfam" id="PF05746">
    <property type="entry name" value="DALR_1"/>
    <property type="match status" value="1"/>
</dbReference>
<evidence type="ECO:0000256" key="3">
    <source>
        <dbReference type="ARBA" id="ARBA00011209"/>
    </source>
</evidence>
<proteinExistence type="inferred from homology"/>
<comment type="catalytic activity">
    <reaction evidence="10 11">
        <text>tRNA(Gly) + glycine + ATP = glycyl-tRNA(Gly) + AMP + diphosphate</text>
        <dbReference type="Rhea" id="RHEA:16013"/>
        <dbReference type="Rhea" id="RHEA-COMP:9664"/>
        <dbReference type="Rhea" id="RHEA-COMP:9683"/>
        <dbReference type="ChEBI" id="CHEBI:30616"/>
        <dbReference type="ChEBI" id="CHEBI:33019"/>
        <dbReference type="ChEBI" id="CHEBI:57305"/>
        <dbReference type="ChEBI" id="CHEBI:78442"/>
        <dbReference type="ChEBI" id="CHEBI:78522"/>
        <dbReference type="ChEBI" id="CHEBI:456215"/>
        <dbReference type="EC" id="6.1.1.14"/>
    </reaction>
</comment>
<evidence type="ECO:0000256" key="2">
    <source>
        <dbReference type="ARBA" id="ARBA00008226"/>
    </source>
</evidence>
<dbReference type="Pfam" id="PF02092">
    <property type="entry name" value="tRNA_synt_2f"/>
    <property type="match status" value="1"/>
</dbReference>
<organism evidence="14 15">
    <name type="scientific">Sphingomonas ursincola</name>
    <dbReference type="NCBI Taxonomy" id="56361"/>
    <lineage>
        <taxon>Bacteria</taxon>
        <taxon>Pseudomonadati</taxon>
        <taxon>Pseudomonadota</taxon>
        <taxon>Alphaproteobacteria</taxon>
        <taxon>Sphingomonadales</taxon>
        <taxon>Sphingomonadaceae</taxon>
        <taxon>Sphingomonas</taxon>
    </lineage>
</organism>
<comment type="subunit">
    <text evidence="3 11">Tetramer of two alpha and two beta subunits.</text>
</comment>
<dbReference type="NCBIfam" id="TIGR00211">
    <property type="entry name" value="glyS"/>
    <property type="match status" value="1"/>
</dbReference>
<dbReference type="GO" id="GO:0005829">
    <property type="term" value="C:cytosol"/>
    <property type="evidence" value="ECO:0007669"/>
    <property type="project" value="TreeGrafter"/>
</dbReference>
<dbReference type="InterPro" id="IPR008909">
    <property type="entry name" value="DALR_anticod-bd"/>
</dbReference>
<dbReference type="SUPFAM" id="SSF109604">
    <property type="entry name" value="HD-domain/PDEase-like"/>
    <property type="match status" value="1"/>
</dbReference>
<dbReference type="PRINTS" id="PR01045">
    <property type="entry name" value="TRNASYNTHGB"/>
</dbReference>
<feature type="compositionally biased region" description="Basic and acidic residues" evidence="12">
    <location>
        <begin position="640"/>
        <end position="650"/>
    </location>
</feature>
<feature type="domain" description="DALR anticodon binding" evidence="13">
    <location>
        <begin position="672"/>
        <end position="744"/>
    </location>
</feature>
<dbReference type="GO" id="GO:0005524">
    <property type="term" value="F:ATP binding"/>
    <property type="evidence" value="ECO:0007669"/>
    <property type="project" value="UniProtKB-UniRule"/>
</dbReference>
<dbReference type="Proteomes" id="UP000589292">
    <property type="component" value="Unassembled WGS sequence"/>
</dbReference>
<protein>
    <recommendedName>
        <fullName evidence="11">Glycine--tRNA ligase beta subunit</fullName>
        <ecNumber evidence="11">6.1.1.14</ecNumber>
    </recommendedName>
    <alternativeName>
        <fullName evidence="11">Glycyl-tRNA synthetase beta subunit</fullName>
        <shortName evidence="11">GlyRS</shortName>
    </alternativeName>
</protein>
<comment type="caution">
    <text evidence="14">The sequence shown here is derived from an EMBL/GenBank/DDBJ whole genome shotgun (WGS) entry which is preliminary data.</text>
</comment>
<dbReference type="InterPro" id="IPR015944">
    <property type="entry name" value="Gly-tRNA-synth_bsu"/>
</dbReference>
<feature type="region of interest" description="Disordered" evidence="12">
    <location>
        <begin position="632"/>
        <end position="663"/>
    </location>
</feature>
<dbReference type="RefSeq" id="WP_181267596.1">
    <property type="nucleotide sequence ID" value="NZ_BAAAGB010000001.1"/>
</dbReference>
<evidence type="ECO:0000256" key="6">
    <source>
        <dbReference type="ARBA" id="ARBA00022741"/>
    </source>
</evidence>
<dbReference type="GO" id="GO:0006420">
    <property type="term" value="P:arginyl-tRNA aminoacylation"/>
    <property type="evidence" value="ECO:0007669"/>
    <property type="project" value="InterPro"/>
</dbReference>
<comment type="similarity">
    <text evidence="2 11">Belongs to the class-II aminoacyl-tRNA synthetase family.</text>
</comment>
<dbReference type="InterPro" id="IPR006194">
    <property type="entry name" value="Gly-tRNA-synth_heterodimer"/>
</dbReference>
<evidence type="ECO:0000256" key="4">
    <source>
        <dbReference type="ARBA" id="ARBA00022490"/>
    </source>
</evidence>
<keyword evidence="4 11" id="KW-0963">Cytoplasm</keyword>
<evidence type="ECO:0000256" key="11">
    <source>
        <dbReference type="HAMAP-Rule" id="MF_00255"/>
    </source>
</evidence>
<name>A0A7V8REL9_9SPHN</name>
<keyword evidence="9 11" id="KW-0030">Aminoacyl-tRNA synthetase</keyword>
<evidence type="ECO:0000256" key="8">
    <source>
        <dbReference type="ARBA" id="ARBA00022917"/>
    </source>
</evidence>
<dbReference type="EMBL" id="VDES01000002">
    <property type="protein sequence ID" value="MBA1374988.1"/>
    <property type="molecule type" value="Genomic_DNA"/>
</dbReference>
<keyword evidence="6 11" id="KW-0547">Nucleotide-binding</keyword>
<sequence length="756" mass="81168">MTDFLLELLSEEIPARMQAKARTDLEKLFADQLAAAGLKAESLQTFSTPRRLVLIARGLPETTEAVSEELKGPPADAPDAAVEGFLRKAGLTRDALETRDVKGRATLFAVIAKPGRATADVLSDAIPAIVRAFPWPKSMRWGAASQTTESLRWVRPLQGIIALLGGYVVPCEVDGLVAGNTTVGHRFHHKGAVTVSGVEDYADALRAAHVIVDHEERASIIRDGAVKAAADAGFVLVEDEGLVVENAGLTEWPVPLLGRFDPAFLEVPPEVIQLTARVNQKYFVVQDASGALAPAFVCTANIAAHDGGRAIVAGNEKVLAARLSDARFFWELDQKKTLEQHAEKLKNIVFHEKLGTVADKVERVAKLARWLCEEGIIKSSPSSLGEDREHLATLAEKAAHLCKADLVTEMVGEFPELQGLMGGYYAAKEGLDPQVAAAIRDHYKPVGQGDDVPTDPVTVAVSLADKLDTLFSFFSHEMIPSGSRDPFALRRSGLAVISLVSRNQLRLPLLDALAETQRGLLLPDINFDEWRSSIRATFEGNPSGPIDGLAAVIMWATLMSVSDFFADRLKVQQREAGVRHDLIDAVFALGGEDDLVRLLARVKALQGFVETGEGGNLLAGYKRAANILKKEMPSPLEGRGGSREAAEGEGKSPTFAQSPLPTLPPEGERAYELEPAEAALIAALDAAEPAADAAIAAEDFEGAMAALAALRAPIDAFFESVTVNDADAAKREARLNLLARFRAAVHRVADFSKIEG</sequence>
<dbReference type="GO" id="GO:0004820">
    <property type="term" value="F:glycine-tRNA ligase activity"/>
    <property type="evidence" value="ECO:0007669"/>
    <property type="project" value="UniProtKB-UniRule"/>
</dbReference>
<dbReference type="PANTHER" id="PTHR30075">
    <property type="entry name" value="GLYCYL-TRNA SYNTHETASE"/>
    <property type="match status" value="1"/>
</dbReference>
<accession>A0A7V8REL9</accession>
<evidence type="ECO:0000313" key="15">
    <source>
        <dbReference type="Proteomes" id="UP000589292"/>
    </source>
</evidence>
<dbReference type="EC" id="6.1.1.14" evidence="11"/>
<gene>
    <name evidence="11" type="primary">glyS</name>
    <name evidence="14" type="ORF">FG486_11620</name>
</gene>
<dbReference type="PANTHER" id="PTHR30075:SF2">
    <property type="entry name" value="GLYCINE--TRNA LIGASE, CHLOROPLASTIC_MITOCHONDRIAL 2"/>
    <property type="match status" value="1"/>
</dbReference>
<evidence type="ECO:0000256" key="5">
    <source>
        <dbReference type="ARBA" id="ARBA00022598"/>
    </source>
</evidence>
<comment type="subcellular location">
    <subcellularLocation>
        <location evidence="1 11">Cytoplasm</location>
    </subcellularLocation>
</comment>
<dbReference type="PROSITE" id="PS50861">
    <property type="entry name" value="AA_TRNA_LIGASE_II_GLYAB"/>
    <property type="match status" value="1"/>
</dbReference>
<evidence type="ECO:0000256" key="12">
    <source>
        <dbReference type="SAM" id="MobiDB-lite"/>
    </source>
</evidence>
<dbReference type="GO" id="GO:0006426">
    <property type="term" value="P:glycyl-tRNA aminoacylation"/>
    <property type="evidence" value="ECO:0007669"/>
    <property type="project" value="UniProtKB-UniRule"/>
</dbReference>
<evidence type="ECO:0000256" key="9">
    <source>
        <dbReference type="ARBA" id="ARBA00023146"/>
    </source>
</evidence>
<keyword evidence="8 11" id="KW-0648">Protein biosynthesis</keyword>
<keyword evidence="5 11" id="KW-0436">Ligase</keyword>
<evidence type="ECO:0000256" key="10">
    <source>
        <dbReference type="ARBA" id="ARBA00047937"/>
    </source>
</evidence>
<dbReference type="GO" id="GO:0004814">
    <property type="term" value="F:arginine-tRNA ligase activity"/>
    <property type="evidence" value="ECO:0007669"/>
    <property type="project" value="InterPro"/>
</dbReference>
<evidence type="ECO:0000313" key="14">
    <source>
        <dbReference type="EMBL" id="MBA1374988.1"/>
    </source>
</evidence>
<evidence type="ECO:0000256" key="1">
    <source>
        <dbReference type="ARBA" id="ARBA00004496"/>
    </source>
</evidence>
<dbReference type="HAMAP" id="MF_00255">
    <property type="entry name" value="Gly_tRNA_synth_beta"/>
    <property type="match status" value="1"/>
</dbReference>
<keyword evidence="15" id="KW-1185">Reference proteome</keyword>
<evidence type="ECO:0000256" key="7">
    <source>
        <dbReference type="ARBA" id="ARBA00022840"/>
    </source>
</evidence>
<keyword evidence="7 11" id="KW-0067">ATP-binding</keyword>